<keyword evidence="8 11" id="KW-1133">Transmembrane helix</keyword>
<dbReference type="InterPro" id="IPR004387">
    <property type="entry name" value="Pept_M50_Zn"/>
</dbReference>
<evidence type="ECO:0000256" key="3">
    <source>
        <dbReference type="ARBA" id="ARBA00007931"/>
    </source>
</evidence>
<feature type="transmembrane region" description="Helical" evidence="11">
    <location>
        <begin position="331"/>
        <end position="353"/>
    </location>
</feature>
<comment type="cofactor">
    <cofactor evidence="1">
        <name>Zn(2+)</name>
        <dbReference type="ChEBI" id="CHEBI:29105"/>
    </cofactor>
</comment>
<sequence>MILLTILIVVVILGLLIFVHELGHFIMARRAGMKVEEFGFGFPPRMFGIKKGGTIYSINWIPLGGFVRILGENGESTEKGSFNTKPSLARFFVLIAGVTMNVILAWVLISIALMIGLPTLVSQGQELPSYTTATESKVTVLFVDPESPAEKAGLKMGDIINAIEGVGYETVQEIQDVSSTKSGQQIAYTVTRGDRTLDLGIIPRVNPPEGEGPIGISLGTVSKVSYPWWAAFPVGMKTTFLLLVNILIVFWSLVKSIFGDQSLLGAVSGPVGIAVIARDMAQLGFANLLQFAAVLSVNLAIINVAPFPALDGGRILFLFIEKIQRKKIKPIVEGYANTIGFLLLILLMVWVTVRDVNKFSGQLDTVWEKIISIF</sequence>
<evidence type="ECO:0000256" key="4">
    <source>
        <dbReference type="ARBA" id="ARBA00022670"/>
    </source>
</evidence>
<feature type="transmembrane region" description="Helical" evidence="11">
    <location>
        <begin position="263"/>
        <end position="281"/>
    </location>
</feature>
<feature type="transmembrane region" description="Helical" evidence="11">
    <location>
        <begin position="228"/>
        <end position="251"/>
    </location>
</feature>
<feature type="transmembrane region" description="Helical" evidence="11">
    <location>
        <begin position="287"/>
        <end position="310"/>
    </location>
</feature>
<evidence type="ECO:0000256" key="6">
    <source>
        <dbReference type="ARBA" id="ARBA00022801"/>
    </source>
</evidence>
<feature type="transmembrane region" description="Helical" evidence="11">
    <location>
        <begin position="6"/>
        <end position="27"/>
    </location>
</feature>
<proteinExistence type="inferred from homology"/>
<reference evidence="14" key="1">
    <citation type="submission" date="2017-09" db="EMBL/GenBank/DDBJ databases">
        <title>Depth-based differentiation of microbial function through sediment-hosted aquifers and enrichment of novel symbionts in the deep terrestrial subsurface.</title>
        <authorList>
            <person name="Probst A.J."/>
            <person name="Ladd B."/>
            <person name="Jarett J.K."/>
            <person name="Geller-Mcgrath D.E."/>
            <person name="Sieber C.M.K."/>
            <person name="Emerson J.B."/>
            <person name="Anantharaman K."/>
            <person name="Thomas B.C."/>
            <person name="Malmstrom R."/>
            <person name="Stieglmeier M."/>
            <person name="Klingl A."/>
            <person name="Woyke T."/>
            <person name="Ryan C.M."/>
            <person name="Banfield J.F."/>
        </authorList>
    </citation>
    <scope>NUCLEOTIDE SEQUENCE [LARGE SCALE GENOMIC DNA]</scope>
</reference>
<dbReference type="SMART" id="SM00228">
    <property type="entry name" value="PDZ"/>
    <property type="match status" value="1"/>
</dbReference>
<dbReference type="InterPro" id="IPR036034">
    <property type="entry name" value="PDZ_sf"/>
</dbReference>
<dbReference type="InterPro" id="IPR041489">
    <property type="entry name" value="PDZ_6"/>
</dbReference>
<dbReference type="Pfam" id="PF02163">
    <property type="entry name" value="Peptidase_M50"/>
    <property type="match status" value="1"/>
</dbReference>
<evidence type="ECO:0000313" key="13">
    <source>
        <dbReference type="EMBL" id="PIR96714.1"/>
    </source>
</evidence>
<evidence type="ECO:0000256" key="7">
    <source>
        <dbReference type="ARBA" id="ARBA00022833"/>
    </source>
</evidence>
<dbReference type="EMBL" id="PFAJ01000068">
    <property type="protein sequence ID" value="PIR96714.1"/>
    <property type="molecule type" value="Genomic_DNA"/>
</dbReference>
<evidence type="ECO:0000256" key="11">
    <source>
        <dbReference type="SAM" id="Phobius"/>
    </source>
</evidence>
<comment type="subcellular location">
    <subcellularLocation>
        <location evidence="2">Membrane</location>
        <topology evidence="2">Multi-pass membrane protein</topology>
    </subcellularLocation>
</comment>
<dbReference type="GO" id="GO:0004222">
    <property type="term" value="F:metalloendopeptidase activity"/>
    <property type="evidence" value="ECO:0007669"/>
    <property type="project" value="InterPro"/>
</dbReference>
<dbReference type="PANTHER" id="PTHR42837">
    <property type="entry name" value="REGULATOR OF SIGMA-E PROTEASE RSEP"/>
    <property type="match status" value="1"/>
</dbReference>
<evidence type="ECO:0000259" key="12">
    <source>
        <dbReference type="SMART" id="SM00228"/>
    </source>
</evidence>
<dbReference type="CDD" id="cd06163">
    <property type="entry name" value="S2P-M50_PDZ_RseP-like"/>
    <property type="match status" value="1"/>
</dbReference>
<evidence type="ECO:0000256" key="2">
    <source>
        <dbReference type="ARBA" id="ARBA00004141"/>
    </source>
</evidence>
<keyword evidence="5 11" id="KW-0812">Transmembrane</keyword>
<evidence type="ECO:0000256" key="1">
    <source>
        <dbReference type="ARBA" id="ARBA00001947"/>
    </source>
</evidence>
<feature type="transmembrane region" description="Helical" evidence="11">
    <location>
        <begin position="91"/>
        <end position="117"/>
    </location>
</feature>
<protein>
    <submittedName>
        <fullName evidence="13">RIP metalloprotease RseP</fullName>
    </submittedName>
</protein>
<name>A0A2H0VCA0_9BACT</name>
<evidence type="ECO:0000256" key="5">
    <source>
        <dbReference type="ARBA" id="ARBA00022692"/>
    </source>
</evidence>
<dbReference type="GO" id="GO:0006508">
    <property type="term" value="P:proteolysis"/>
    <property type="evidence" value="ECO:0007669"/>
    <property type="project" value="UniProtKB-KW"/>
</dbReference>
<evidence type="ECO:0000256" key="8">
    <source>
        <dbReference type="ARBA" id="ARBA00022989"/>
    </source>
</evidence>
<keyword evidence="7" id="KW-0862">Zinc</keyword>
<comment type="caution">
    <text evidence="13">The sequence shown here is derived from an EMBL/GenBank/DDBJ whole genome shotgun (WGS) entry which is preliminary data.</text>
</comment>
<dbReference type="SUPFAM" id="SSF50156">
    <property type="entry name" value="PDZ domain-like"/>
    <property type="match status" value="1"/>
</dbReference>
<gene>
    <name evidence="13" type="ORF">COT91_05205</name>
</gene>
<evidence type="ECO:0000313" key="14">
    <source>
        <dbReference type="Proteomes" id="UP000230557"/>
    </source>
</evidence>
<keyword evidence="6" id="KW-0378">Hydrolase</keyword>
<keyword evidence="9 13" id="KW-0482">Metalloprotease</keyword>
<dbReference type="GO" id="GO:0016020">
    <property type="term" value="C:membrane"/>
    <property type="evidence" value="ECO:0007669"/>
    <property type="project" value="UniProtKB-SubCell"/>
</dbReference>
<feature type="domain" description="PDZ" evidence="12">
    <location>
        <begin position="105"/>
        <end position="194"/>
    </location>
</feature>
<dbReference type="Proteomes" id="UP000230557">
    <property type="component" value="Unassembled WGS sequence"/>
</dbReference>
<evidence type="ECO:0000256" key="10">
    <source>
        <dbReference type="ARBA" id="ARBA00023136"/>
    </source>
</evidence>
<dbReference type="Gene3D" id="2.30.42.10">
    <property type="match status" value="1"/>
</dbReference>
<comment type="similarity">
    <text evidence="3">Belongs to the peptidase M50B family.</text>
</comment>
<dbReference type="InterPro" id="IPR008915">
    <property type="entry name" value="Peptidase_M50"/>
</dbReference>
<dbReference type="Pfam" id="PF17820">
    <property type="entry name" value="PDZ_6"/>
    <property type="match status" value="1"/>
</dbReference>
<accession>A0A2H0VCA0</accession>
<dbReference type="PANTHER" id="PTHR42837:SF2">
    <property type="entry name" value="MEMBRANE METALLOPROTEASE ARASP2, CHLOROPLASTIC-RELATED"/>
    <property type="match status" value="1"/>
</dbReference>
<evidence type="ECO:0000256" key="9">
    <source>
        <dbReference type="ARBA" id="ARBA00023049"/>
    </source>
</evidence>
<keyword evidence="10 11" id="KW-0472">Membrane</keyword>
<organism evidence="13 14">
    <name type="scientific">Candidatus Doudnabacteria bacterium CG10_big_fil_rev_8_21_14_0_10_41_10</name>
    <dbReference type="NCBI Taxonomy" id="1974551"/>
    <lineage>
        <taxon>Bacteria</taxon>
        <taxon>Candidatus Doudnaibacteriota</taxon>
    </lineage>
</organism>
<keyword evidence="4 13" id="KW-0645">Protease</keyword>
<dbReference type="InterPro" id="IPR001478">
    <property type="entry name" value="PDZ"/>
</dbReference>
<dbReference type="AlphaFoldDB" id="A0A2H0VCA0"/>